<keyword evidence="6" id="KW-0547">Nucleotide-binding</keyword>
<organism evidence="6">
    <name type="scientific">uncultured Aureispira sp</name>
    <dbReference type="NCBI Taxonomy" id="1331704"/>
    <lineage>
        <taxon>Bacteria</taxon>
        <taxon>Pseudomonadati</taxon>
        <taxon>Bacteroidota</taxon>
        <taxon>Saprospiria</taxon>
        <taxon>Saprospirales</taxon>
        <taxon>Saprospiraceae</taxon>
        <taxon>Aureispira</taxon>
        <taxon>environmental samples</taxon>
    </lineage>
</organism>
<feature type="domain" description="Helicase ATP-binding" evidence="4">
    <location>
        <begin position="732"/>
        <end position="889"/>
    </location>
</feature>
<dbReference type="InterPro" id="IPR038718">
    <property type="entry name" value="SNF2-like_sf"/>
</dbReference>
<dbReference type="AlphaFoldDB" id="A0A6S6SAF2"/>
<sequence length="1183" mass="135292">MAKRTQYGQTWWGKQWLNALGNIDYSNRLPRGKTYANKGAVKDFKINNNLIEANVQGSQRKPYQQTILLQRFSPQEKESILKTVAEDMGVLAALLSRQMPKELDQLLNEQGIQLFPKDWRSLNMNCSCPDWAVPCKHLAAVVYLLSNEIDKNPFNLFELRGLSLLNELEKRGIISFLDKEEEHFKLIDFVFSDAPRSYPGKISLDQFNQLSFVLPQENSDTLFQLLEDTTLFYSDSDFKKTLNKLYKTTERSLIKQLNTNKEASNDRLHKALLASNQIQLSLNAAGYCANVYLYTNKAAGRELLFPSNKKNAAEVGTLLESTSWEKLGGYPKEWIAIYAVYCFAKNLVMTHNYMPRLLKVGSKYRVQWIPADINPDVKKVQDKLLVFCSDNLVLWQQKKEVEQLLTRVEQLRALCDLFIGEWMAVANSEACQVKRENDQKVLACFIKRQPVAFNQMGEKETPSSIQLWLKKFYLQHKRYIPLLRVEEVEDGFFMDLQMEDSENKDSLPIDWLSFLKGKPYREYRLGAIQDIQSLVSYLPALSGLLQKNPRTNLYFSPAIFEDVLFRVLPILQLLGISVLLPKSLQRILFPKISMRIHKEENDNEASPAFMTVAEMLTFDWRVAVGNQLLTAEEFRALVAQKSGLVKLQDQYVHIDPKELQKLLKQLETTPSLKAQDLMQAALSGHYQGASILVEKKVQDTLDEIRKTQEVPLPKGLLATLRPYQHSGYAWLYKNTQLGMGAILADDMGLGKTLQVITLLLKFKEEQLLEKKKALIIVPTSLLTNWQKEVEKFAPALKVAIYHGSKRAIPKTFDLLVTSYGVLRSDAKLLKKLKWCLTVIDEAQNIKNTSTIQTKAVKSIKADNYIAMSGTPVENRLSEYWSIMDFANKGYLGTLSKFKTNFAKPIQQNHDKERLETFRTITSPFILRRLKSDRSIIQDLPEKIETNYYTSLETEQAAVYENLVRNTLKDINNAKGIARKGLVLSLMTALKQICNHPYQYLKKGDPSRNLSGKANALFNLLDNIKVKQEKVLLFTQYRQTGNLMVEWIEQTYGRTPLFLHGGNSRKQRDAMVEDFQNNPQDSIFILSLKAGGTGLNLTAANHVIHYDLWWNPAVEAQATDRAYRIGQDKNVLVHRLLSEGTLEEKIDAMLKAKKELANLTVSTGEKWLGDLSNDELKDLVQLNS</sequence>
<dbReference type="PROSITE" id="PS51192">
    <property type="entry name" value="HELICASE_ATP_BIND_1"/>
    <property type="match status" value="1"/>
</dbReference>
<dbReference type="Pfam" id="PF00176">
    <property type="entry name" value="SNF2-rel_dom"/>
    <property type="match status" value="1"/>
</dbReference>
<keyword evidence="1" id="KW-0378">Hydrolase</keyword>
<keyword evidence="6" id="KW-0347">Helicase</keyword>
<dbReference type="EMBL" id="CACVAQ010000125">
    <property type="protein sequence ID" value="CAA6806903.1"/>
    <property type="molecule type" value="Genomic_DNA"/>
</dbReference>
<dbReference type="GO" id="GO:0008270">
    <property type="term" value="F:zinc ion binding"/>
    <property type="evidence" value="ECO:0007669"/>
    <property type="project" value="UniProtKB-KW"/>
</dbReference>
<dbReference type="GO" id="GO:0005524">
    <property type="term" value="F:ATP binding"/>
    <property type="evidence" value="ECO:0007669"/>
    <property type="project" value="InterPro"/>
</dbReference>
<accession>A0A6S6SAF2</accession>
<dbReference type="PANTHER" id="PTHR45629">
    <property type="entry name" value="SNF2/RAD54 FAMILY MEMBER"/>
    <property type="match status" value="1"/>
</dbReference>
<feature type="domain" description="Helicase C-terminal" evidence="5">
    <location>
        <begin position="1015"/>
        <end position="1171"/>
    </location>
</feature>
<evidence type="ECO:0000256" key="2">
    <source>
        <dbReference type="PROSITE-ProRule" id="PRU00325"/>
    </source>
</evidence>
<evidence type="ECO:0000259" key="5">
    <source>
        <dbReference type="PROSITE" id="PS51194"/>
    </source>
</evidence>
<protein>
    <submittedName>
        <fullName evidence="6">Helicase, SNF2/RAD54 family</fullName>
    </submittedName>
</protein>
<dbReference type="CDD" id="cd18793">
    <property type="entry name" value="SF2_C_SNF"/>
    <property type="match status" value="1"/>
</dbReference>
<name>A0A6S6SAF2_9BACT</name>
<dbReference type="Pfam" id="PF04434">
    <property type="entry name" value="SWIM"/>
    <property type="match status" value="1"/>
</dbReference>
<dbReference type="PROSITE" id="PS51194">
    <property type="entry name" value="HELICASE_CTER"/>
    <property type="match status" value="1"/>
</dbReference>
<dbReference type="GO" id="GO:0004386">
    <property type="term" value="F:helicase activity"/>
    <property type="evidence" value="ECO:0007669"/>
    <property type="project" value="UniProtKB-KW"/>
</dbReference>
<dbReference type="FunFam" id="3.40.50.300:FF:000533">
    <property type="entry name" value="Helicase, Snf2 family"/>
    <property type="match status" value="1"/>
</dbReference>
<evidence type="ECO:0000259" key="4">
    <source>
        <dbReference type="PROSITE" id="PS51192"/>
    </source>
</evidence>
<dbReference type="GO" id="GO:0015616">
    <property type="term" value="F:DNA translocase activity"/>
    <property type="evidence" value="ECO:0007669"/>
    <property type="project" value="TreeGrafter"/>
</dbReference>
<dbReference type="InterPro" id="IPR000330">
    <property type="entry name" value="SNF2_N"/>
</dbReference>
<dbReference type="Pfam" id="PF12419">
    <property type="entry name" value="DUF3670"/>
    <property type="match status" value="1"/>
</dbReference>
<dbReference type="InterPro" id="IPR027417">
    <property type="entry name" value="P-loop_NTPase"/>
</dbReference>
<dbReference type="InterPro" id="IPR001650">
    <property type="entry name" value="Helicase_C-like"/>
</dbReference>
<dbReference type="SMART" id="SM00490">
    <property type="entry name" value="HELICc"/>
    <property type="match status" value="1"/>
</dbReference>
<dbReference type="InterPro" id="IPR022138">
    <property type="entry name" value="DUF3670"/>
</dbReference>
<dbReference type="InterPro" id="IPR014001">
    <property type="entry name" value="Helicase_ATP-bd"/>
</dbReference>
<dbReference type="Pfam" id="PF00271">
    <property type="entry name" value="Helicase_C"/>
    <property type="match status" value="1"/>
</dbReference>
<feature type="domain" description="SWIM-type" evidence="3">
    <location>
        <begin position="110"/>
        <end position="146"/>
    </location>
</feature>
<dbReference type="InterPro" id="IPR049730">
    <property type="entry name" value="SNF2/RAD54-like_C"/>
</dbReference>
<dbReference type="PROSITE" id="PS50966">
    <property type="entry name" value="ZF_SWIM"/>
    <property type="match status" value="1"/>
</dbReference>
<gene>
    <name evidence="6" type="ORF">HELGO_WM34669</name>
</gene>
<dbReference type="InterPro" id="IPR007527">
    <property type="entry name" value="Znf_SWIM"/>
</dbReference>
<keyword evidence="2" id="KW-0863">Zinc-finger</keyword>
<proteinExistence type="predicted"/>
<dbReference type="SUPFAM" id="SSF52540">
    <property type="entry name" value="P-loop containing nucleoside triphosphate hydrolases"/>
    <property type="match status" value="2"/>
</dbReference>
<evidence type="ECO:0000259" key="3">
    <source>
        <dbReference type="PROSITE" id="PS50966"/>
    </source>
</evidence>
<dbReference type="CDD" id="cd18012">
    <property type="entry name" value="DEXQc_arch_SWI2_SNF2"/>
    <property type="match status" value="1"/>
</dbReference>
<dbReference type="InterPro" id="IPR050496">
    <property type="entry name" value="SNF2_RAD54_helicase_repair"/>
</dbReference>
<keyword evidence="2" id="KW-0862">Zinc</keyword>
<dbReference type="Gene3D" id="3.40.50.300">
    <property type="entry name" value="P-loop containing nucleotide triphosphate hydrolases"/>
    <property type="match status" value="1"/>
</dbReference>
<dbReference type="SMART" id="SM00487">
    <property type="entry name" value="DEXDc"/>
    <property type="match status" value="1"/>
</dbReference>
<keyword evidence="6" id="KW-0067">ATP-binding</keyword>
<evidence type="ECO:0000256" key="1">
    <source>
        <dbReference type="ARBA" id="ARBA00022801"/>
    </source>
</evidence>
<keyword evidence="2" id="KW-0479">Metal-binding</keyword>
<dbReference type="PANTHER" id="PTHR45629:SF7">
    <property type="entry name" value="DNA EXCISION REPAIR PROTEIN ERCC-6-RELATED"/>
    <property type="match status" value="1"/>
</dbReference>
<evidence type="ECO:0000313" key="6">
    <source>
        <dbReference type="EMBL" id="CAA6806903.1"/>
    </source>
</evidence>
<reference evidence="6" key="1">
    <citation type="submission" date="2020-01" db="EMBL/GenBank/DDBJ databases">
        <authorList>
            <person name="Meier V. D."/>
            <person name="Meier V D."/>
        </authorList>
    </citation>
    <scope>NUCLEOTIDE SEQUENCE</scope>
    <source>
        <strain evidence="6">HLG_WM_MAG_10</strain>
    </source>
</reference>
<dbReference type="GO" id="GO:0016787">
    <property type="term" value="F:hydrolase activity"/>
    <property type="evidence" value="ECO:0007669"/>
    <property type="project" value="UniProtKB-KW"/>
</dbReference>
<dbReference type="Gene3D" id="3.40.50.10810">
    <property type="entry name" value="Tandem AAA-ATPase domain"/>
    <property type="match status" value="1"/>
</dbReference>